<evidence type="ECO:0000313" key="3">
    <source>
        <dbReference type="EMBL" id="EJO90156.1"/>
    </source>
</evidence>
<evidence type="ECO:0000259" key="1">
    <source>
        <dbReference type="Pfam" id="PF13622"/>
    </source>
</evidence>
<sequence length="268" mass="29076">MTDTHPFDEALRLDPVGAGVWRGRTHPEWANMVGPFGGITAAVMLHAVEAHPDRIGEPLALTVNYAAPIADGDFDVTLRAARTNRTNQHWIVELSQDDVVKTTATAIFAVRRESWADTEGHPPGAPAPEQVPAVDPGLVRWTSLYDTRYVEGAMPARGGGPSASSTSTLWVRDGAGRPVDYPALAALCDIFYPRVFLRRGGFVPSGTISLTTYFHADQSQLDAVQNDFVLATAHANRFSRGYFDQSAKVWTADGGLLATTHQIVYFKG</sequence>
<feature type="domain" description="Acyl-CoA thioesterase-like N-terminal HotDog" evidence="1">
    <location>
        <begin position="27"/>
        <end position="108"/>
    </location>
</feature>
<protein>
    <recommendedName>
        <fullName evidence="5">Acyl-CoA thioesterase</fullName>
    </recommendedName>
</protein>
<evidence type="ECO:0000313" key="4">
    <source>
        <dbReference type="Proteomes" id="UP000006455"/>
    </source>
</evidence>
<dbReference type="eggNOG" id="COG1946">
    <property type="taxonomic scope" value="Bacteria"/>
</dbReference>
<reference evidence="3 4" key="1">
    <citation type="journal article" date="2011" name="J. Bacteriol.">
        <title>Genome sequence of the Mycobacterium colombiense type strain, CECT 3035.</title>
        <authorList>
            <person name="Gonzalez-Perez M."/>
            <person name="Murcia M.I."/>
            <person name="Landsman D."/>
            <person name="Jordan I.K."/>
            <person name="Marino-Ramirez L."/>
        </authorList>
    </citation>
    <scope>NUCLEOTIDE SEQUENCE [LARGE SCALE GENOMIC DNA]</scope>
    <source>
        <strain evidence="3 4">CECT 3035</strain>
    </source>
</reference>
<name>J5EG32_9MYCO</name>
<dbReference type="STRING" id="1041522.GCA_002105755_01423"/>
<accession>J5EG32</accession>
<dbReference type="InterPro" id="IPR049450">
    <property type="entry name" value="ACOT8-like_C"/>
</dbReference>
<dbReference type="EMBL" id="AFVW02000002">
    <property type="protein sequence ID" value="EJO90156.1"/>
    <property type="molecule type" value="Genomic_DNA"/>
</dbReference>
<organism evidence="3 4">
    <name type="scientific">Mycobacterium colombiense CECT 3035</name>
    <dbReference type="NCBI Taxonomy" id="1041522"/>
    <lineage>
        <taxon>Bacteria</taxon>
        <taxon>Bacillati</taxon>
        <taxon>Actinomycetota</taxon>
        <taxon>Actinomycetes</taxon>
        <taxon>Mycobacteriales</taxon>
        <taxon>Mycobacteriaceae</taxon>
        <taxon>Mycobacterium</taxon>
        <taxon>Mycobacterium avium complex (MAC)</taxon>
    </lineage>
</organism>
<proteinExistence type="predicted"/>
<feature type="domain" description="Acyl-CoA thioesterase-like C-terminal" evidence="2">
    <location>
        <begin position="129"/>
        <end position="265"/>
    </location>
</feature>
<dbReference type="InterPro" id="IPR029069">
    <property type="entry name" value="HotDog_dom_sf"/>
</dbReference>
<dbReference type="Proteomes" id="UP000006455">
    <property type="component" value="Unassembled WGS sequence"/>
</dbReference>
<dbReference type="InterPro" id="IPR049449">
    <property type="entry name" value="TesB_ACOT8-like_N"/>
</dbReference>
<dbReference type="SUPFAM" id="SSF54637">
    <property type="entry name" value="Thioesterase/thiol ester dehydrase-isomerase"/>
    <property type="match status" value="2"/>
</dbReference>
<dbReference type="RefSeq" id="WP_007770989.1">
    <property type="nucleotide sequence ID" value="NZ_AFVW02000002.1"/>
</dbReference>
<evidence type="ECO:0000259" key="2">
    <source>
        <dbReference type="Pfam" id="PF20789"/>
    </source>
</evidence>
<dbReference type="Gene3D" id="2.40.160.210">
    <property type="entry name" value="Acyl-CoA thioesterase, double hotdog domain"/>
    <property type="match status" value="1"/>
</dbReference>
<comment type="caution">
    <text evidence="3">The sequence shown here is derived from an EMBL/GenBank/DDBJ whole genome shotgun (WGS) entry which is preliminary data.</text>
</comment>
<dbReference type="Pfam" id="PF13622">
    <property type="entry name" value="4HBT_3"/>
    <property type="match status" value="1"/>
</dbReference>
<gene>
    <name evidence="3" type="ORF">MCOL_V208195</name>
</gene>
<evidence type="ECO:0008006" key="5">
    <source>
        <dbReference type="Google" id="ProtNLM"/>
    </source>
</evidence>
<dbReference type="Pfam" id="PF20789">
    <property type="entry name" value="4HBT_3C"/>
    <property type="match status" value="1"/>
</dbReference>
<dbReference type="GeneID" id="31527028"/>
<dbReference type="AlphaFoldDB" id="J5EG32"/>
<dbReference type="InterPro" id="IPR042171">
    <property type="entry name" value="Acyl-CoA_hotdog"/>
</dbReference>
<dbReference type="OrthoDB" id="4370297at2"/>